<feature type="region of interest" description="Disordered" evidence="6">
    <location>
        <begin position="156"/>
        <end position="178"/>
    </location>
</feature>
<name>A0A6J2TL82_DROLE</name>
<dbReference type="AlphaFoldDB" id="A0A6J2TL82"/>
<dbReference type="CTD" id="40579"/>
<evidence type="ECO:0000256" key="4">
    <source>
        <dbReference type="ARBA" id="ARBA00023125"/>
    </source>
</evidence>
<dbReference type="GeneID" id="115625046"/>
<keyword evidence="4 5" id="KW-0238">DNA-binding</keyword>
<evidence type="ECO:0000256" key="2">
    <source>
        <dbReference type="ARBA" id="ARBA00022771"/>
    </source>
</evidence>
<dbReference type="Pfam" id="PF05485">
    <property type="entry name" value="THAP"/>
    <property type="match status" value="1"/>
</dbReference>
<dbReference type="SUPFAM" id="SSF57716">
    <property type="entry name" value="Glucocorticoid receptor-like (DNA-binding domain)"/>
    <property type="match status" value="1"/>
</dbReference>
<dbReference type="PROSITE" id="PS50950">
    <property type="entry name" value="ZF_THAP"/>
    <property type="match status" value="1"/>
</dbReference>
<keyword evidence="3" id="KW-0862">Zinc</keyword>
<dbReference type="RefSeq" id="XP_030375757.1">
    <property type="nucleotide sequence ID" value="XM_030519897.1"/>
</dbReference>
<evidence type="ECO:0000256" key="5">
    <source>
        <dbReference type="PROSITE-ProRule" id="PRU00309"/>
    </source>
</evidence>
<reference evidence="9" key="1">
    <citation type="submission" date="2025-08" db="UniProtKB">
        <authorList>
            <consortium name="RefSeq"/>
        </authorList>
    </citation>
    <scope>IDENTIFICATION</scope>
    <source>
        <strain evidence="9">11010-0011.00</strain>
        <tissue evidence="9">Whole body</tissue>
    </source>
</reference>
<dbReference type="GO" id="GO:0043565">
    <property type="term" value="F:sequence-specific DNA binding"/>
    <property type="evidence" value="ECO:0007669"/>
    <property type="project" value="InterPro"/>
</dbReference>
<dbReference type="SMART" id="SM00980">
    <property type="entry name" value="THAP"/>
    <property type="match status" value="1"/>
</dbReference>
<dbReference type="SMART" id="SM00692">
    <property type="entry name" value="DM3"/>
    <property type="match status" value="1"/>
</dbReference>
<evidence type="ECO:0000256" key="3">
    <source>
        <dbReference type="ARBA" id="ARBA00022833"/>
    </source>
</evidence>
<dbReference type="InterPro" id="IPR006612">
    <property type="entry name" value="THAP_Znf"/>
</dbReference>
<sequence>MSLRLCAYKDCENLYIDGRPNGNYTLFIFPKDAERAKTWKELGCVNEKIPPRDLFMCSQHFDPKYVSVSNKRRVLVPTAVPIPYKNVEALNNTETTDTDTLSPDYVINIETHSDEEHMQLKVESTTANISEETEEGDTGWTLHSVKHTIVATEAPTRKTNNFPKSSQTASTQSKRQRLLEEELEESEADIPSDEQLIDKSLVSTFIFQGEEYVQMPKEVYLSEKRDLLQTLHQYEQVLKNIKTQVSQFGL</sequence>
<evidence type="ECO:0000259" key="7">
    <source>
        <dbReference type="PROSITE" id="PS50950"/>
    </source>
</evidence>
<protein>
    <submittedName>
        <fullName evidence="9">Uncharacterized protein LOC115625046</fullName>
    </submittedName>
</protein>
<feature type="domain" description="THAP-type" evidence="7">
    <location>
        <begin position="1"/>
        <end position="84"/>
    </location>
</feature>
<dbReference type="Proteomes" id="UP000504634">
    <property type="component" value="Unplaced"/>
</dbReference>
<gene>
    <name evidence="9" type="primary">LOC115625046</name>
</gene>
<evidence type="ECO:0000256" key="1">
    <source>
        <dbReference type="ARBA" id="ARBA00022723"/>
    </source>
</evidence>
<feature type="compositionally biased region" description="Polar residues" evidence="6">
    <location>
        <begin position="157"/>
        <end position="173"/>
    </location>
</feature>
<evidence type="ECO:0000313" key="9">
    <source>
        <dbReference type="RefSeq" id="XP_030375757.1"/>
    </source>
</evidence>
<dbReference type="PANTHER" id="PTHR46600:SF11">
    <property type="entry name" value="THAP DOMAIN-CONTAINING PROTEIN 10"/>
    <property type="match status" value="1"/>
</dbReference>
<keyword evidence="1" id="KW-0479">Metal-binding</keyword>
<keyword evidence="8" id="KW-1185">Reference proteome</keyword>
<dbReference type="OrthoDB" id="8948150at2759"/>
<keyword evidence="2 5" id="KW-0863">Zinc-finger</keyword>
<dbReference type="PANTHER" id="PTHR46600">
    <property type="entry name" value="THAP DOMAIN-CONTAINING"/>
    <property type="match status" value="1"/>
</dbReference>
<evidence type="ECO:0000313" key="8">
    <source>
        <dbReference type="Proteomes" id="UP000504634"/>
    </source>
</evidence>
<accession>A0A6J2TL82</accession>
<dbReference type="GO" id="GO:0008270">
    <property type="term" value="F:zinc ion binding"/>
    <property type="evidence" value="ECO:0007669"/>
    <property type="project" value="UniProtKB-KW"/>
</dbReference>
<proteinExistence type="predicted"/>
<evidence type="ECO:0000256" key="6">
    <source>
        <dbReference type="SAM" id="MobiDB-lite"/>
    </source>
</evidence>
<organism evidence="8 9">
    <name type="scientific">Drosophila lebanonensis</name>
    <name type="common">Fruit fly</name>
    <name type="synonym">Scaptodrosophila lebanonensis</name>
    <dbReference type="NCBI Taxonomy" id="7225"/>
    <lineage>
        <taxon>Eukaryota</taxon>
        <taxon>Metazoa</taxon>
        <taxon>Ecdysozoa</taxon>
        <taxon>Arthropoda</taxon>
        <taxon>Hexapoda</taxon>
        <taxon>Insecta</taxon>
        <taxon>Pterygota</taxon>
        <taxon>Neoptera</taxon>
        <taxon>Endopterygota</taxon>
        <taxon>Diptera</taxon>
        <taxon>Brachycera</taxon>
        <taxon>Muscomorpha</taxon>
        <taxon>Ephydroidea</taxon>
        <taxon>Drosophilidae</taxon>
        <taxon>Scaptodrosophila</taxon>
    </lineage>
</organism>
<dbReference type="InterPro" id="IPR026516">
    <property type="entry name" value="THAP1/10"/>
</dbReference>